<keyword evidence="4" id="KW-0560">Oxidoreductase</keyword>
<keyword evidence="1" id="KW-1015">Disulfide bond</keyword>
<dbReference type="InterPro" id="IPR000866">
    <property type="entry name" value="AhpC/TSA"/>
</dbReference>
<keyword evidence="5" id="KW-1185">Reference proteome</keyword>
<dbReference type="PANTHER" id="PTHR42852:SF13">
    <property type="entry name" value="PROTEIN DIPZ"/>
    <property type="match status" value="1"/>
</dbReference>
<evidence type="ECO:0000313" key="5">
    <source>
        <dbReference type="Proteomes" id="UP001595755"/>
    </source>
</evidence>
<dbReference type="InterPro" id="IPR036249">
    <property type="entry name" value="Thioredoxin-like_sf"/>
</dbReference>
<name>A0ABV8S954_9BACL</name>
<protein>
    <submittedName>
        <fullName evidence="4">Peroxiredoxin family protein</fullName>
        <ecNumber evidence="4">1.11.1.24</ecNumber>
    </submittedName>
</protein>
<dbReference type="Pfam" id="PF00578">
    <property type="entry name" value="AhpC-TSA"/>
    <property type="match status" value="1"/>
</dbReference>
<evidence type="ECO:0000256" key="2">
    <source>
        <dbReference type="SAM" id="Phobius"/>
    </source>
</evidence>
<dbReference type="Proteomes" id="UP001595755">
    <property type="component" value="Unassembled WGS sequence"/>
</dbReference>
<keyword evidence="2" id="KW-0812">Transmembrane</keyword>
<dbReference type="PROSITE" id="PS51352">
    <property type="entry name" value="THIOREDOXIN_2"/>
    <property type="match status" value="1"/>
</dbReference>
<dbReference type="GO" id="GO:0140824">
    <property type="term" value="F:thioredoxin-dependent peroxiredoxin activity"/>
    <property type="evidence" value="ECO:0007669"/>
    <property type="project" value="UniProtKB-EC"/>
</dbReference>
<dbReference type="RefSeq" id="WP_204602612.1">
    <property type="nucleotide sequence ID" value="NZ_JBHSED010000013.1"/>
</dbReference>
<comment type="caution">
    <text evidence="4">The sequence shown here is derived from an EMBL/GenBank/DDBJ whole genome shotgun (WGS) entry which is preliminary data.</text>
</comment>
<dbReference type="InterPro" id="IPR050553">
    <property type="entry name" value="Thioredoxin_ResA/DsbE_sf"/>
</dbReference>
<evidence type="ECO:0000313" key="4">
    <source>
        <dbReference type="EMBL" id="MFC4303680.1"/>
    </source>
</evidence>
<feature type="transmembrane region" description="Helical" evidence="2">
    <location>
        <begin position="113"/>
        <end position="134"/>
    </location>
</feature>
<feature type="transmembrane region" description="Helical" evidence="2">
    <location>
        <begin position="52"/>
        <end position="72"/>
    </location>
</feature>
<feature type="transmembrane region" description="Helical" evidence="2">
    <location>
        <begin position="78"/>
        <end position="101"/>
    </location>
</feature>
<dbReference type="Gene3D" id="3.40.30.10">
    <property type="entry name" value="Glutaredoxin"/>
    <property type="match status" value="1"/>
</dbReference>
<sequence>MKLPNLQIGTFVLNLELLVYIAAGFIGVLAVRYRLRGSPDRDRLVSDAGNAVLVWLLVWKGSLLLFDPAAVLKHPLSLVFFSGGIKGLWLASLLALAFIFLRNYKRAGLRETALAAAAWGATMAAVVFLALILAADSSGSWDYLGLFAAAGAALLLLGMSRKAVAQAVGMALIATMVLYAALGPAEAGGVRNQQAAPEVELTDLQGKAVRLSDYRGKTVVLNFWATWCKVCQAEMPHVEKFYQEYRDRNVAVLSVNATTQERSVRLVAEYAEEEGLSFPILLDEQGEALKSYKVRAYPATYVIDSSGNLQGRYLGALSYESLKKAVKAAER</sequence>
<dbReference type="PANTHER" id="PTHR42852">
    <property type="entry name" value="THIOL:DISULFIDE INTERCHANGE PROTEIN DSBE"/>
    <property type="match status" value="1"/>
</dbReference>
<feature type="domain" description="Thioredoxin" evidence="3">
    <location>
        <begin position="190"/>
        <end position="331"/>
    </location>
</feature>
<dbReference type="EC" id="1.11.1.24" evidence="4"/>
<dbReference type="CDD" id="cd02966">
    <property type="entry name" value="TlpA_like_family"/>
    <property type="match status" value="1"/>
</dbReference>
<proteinExistence type="predicted"/>
<organism evidence="4 5">
    <name type="scientific">Cohnella boryungensis</name>
    <dbReference type="NCBI Taxonomy" id="768479"/>
    <lineage>
        <taxon>Bacteria</taxon>
        <taxon>Bacillati</taxon>
        <taxon>Bacillota</taxon>
        <taxon>Bacilli</taxon>
        <taxon>Bacillales</taxon>
        <taxon>Paenibacillaceae</taxon>
        <taxon>Cohnella</taxon>
    </lineage>
</organism>
<accession>A0ABV8S954</accession>
<keyword evidence="4" id="KW-0575">Peroxidase</keyword>
<feature type="transmembrane region" description="Helical" evidence="2">
    <location>
        <begin position="164"/>
        <end position="182"/>
    </location>
</feature>
<keyword evidence="2" id="KW-1133">Transmembrane helix</keyword>
<feature type="transmembrane region" description="Helical" evidence="2">
    <location>
        <begin position="6"/>
        <end position="31"/>
    </location>
</feature>
<evidence type="ECO:0000256" key="1">
    <source>
        <dbReference type="ARBA" id="ARBA00023157"/>
    </source>
</evidence>
<evidence type="ECO:0000259" key="3">
    <source>
        <dbReference type="PROSITE" id="PS51352"/>
    </source>
</evidence>
<dbReference type="SUPFAM" id="SSF52833">
    <property type="entry name" value="Thioredoxin-like"/>
    <property type="match status" value="1"/>
</dbReference>
<dbReference type="InterPro" id="IPR013766">
    <property type="entry name" value="Thioredoxin_domain"/>
</dbReference>
<feature type="transmembrane region" description="Helical" evidence="2">
    <location>
        <begin position="140"/>
        <end position="157"/>
    </location>
</feature>
<dbReference type="EMBL" id="JBHSED010000013">
    <property type="protein sequence ID" value="MFC4303680.1"/>
    <property type="molecule type" value="Genomic_DNA"/>
</dbReference>
<keyword evidence="2" id="KW-0472">Membrane</keyword>
<reference evidence="5" key="1">
    <citation type="journal article" date="2019" name="Int. J. Syst. Evol. Microbiol.">
        <title>The Global Catalogue of Microorganisms (GCM) 10K type strain sequencing project: providing services to taxonomists for standard genome sequencing and annotation.</title>
        <authorList>
            <consortium name="The Broad Institute Genomics Platform"/>
            <consortium name="The Broad Institute Genome Sequencing Center for Infectious Disease"/>
            <person name="Wu L."/>
            <person name="Ma J."/>
        </authorList>
    </citation>
    <scope>NUCLEOTIDE SEQUENCE [LARGE SCALE GENOMIC DNA]</scope>
    <source>
        <strain evidence="5">CGMCC 4.1641</strain>
    </source>
</reference>
<gene>
    <name evidence="4" type="ORF">ACFO1S_09445</name>
</gene>